<evidence type="ECO:0000256" key="1">
    <source>
        <dbReference type="SAM" id="MobiDB-lite"/>
    </source>
</evidence>
<accession>A0A2K2DGZ2</accession>
<feature type="compositionally biased region" description="Basic residues" evidence="1">
    <location>
        <begin position="88"/>
        <end position="99"/>
    </location>
</feature>
<dbReference type="EMBL" id="CM000881">
    <property type="protein sequence ID" value="PNT73555.1"/>
    <property type="molecule type" value="Genomic_DNA"/>
</dbReference>
<proteinExistence type="predicted"/>
<keyword evidence="4" id="KW-1185">Reference proteome</keyword>
<dbReference type="Proteomes" id="UP000008810">
    <property type="component" value="Chromosome 2"/>
</dbReference>
<dbReference type="AlphaFoldDB" id="A0A2K2DGZ2"/>
<evidence type="ECO:0000313" key="4">
    <source>
        <dbReference type="Proteomes" id="UP000008810"/>
    </source>
</evidence>
<evidence type="ECO:0000313" key="2">
    <source>
        <dbReference type="EMBL" id="PNT73555.1"/>
    </source>
</evidence>
<reference evidence="2 3" key="1">
    <citation type="journal article" date="2010" name="Nature">
        <title>Genome sequencing and analysis of the model grass Brachypodium distachyon.</title>
        <authorList>
            <consortium name="International Brachypodium Initiative"/>
        </authorList>
    </citation>
    <scope>NUCLEOTIDE SEQUENCE [LARGE SCALE GENOMIC DNA]</scope>
    <source>
        <strain evidence="2 3">Bd21</strain>
    </source>
</reference>
<feature type="region of interest" description="Disordered" evidence="1">
    <location>
        <begin position="80"/>
        <end position="118"/>
    </location>
</feature>
<dbReference type="EnsemblPlants" id="PNT73555">
    <property type="protein sequence ID" value="PNT73555"/>
    <property type="gene ID" value="BRADI_2g60245v3"/>
</dbReference>
<dbReference type="InParanoid" id="A0A2K2DGZ2"/>
<name>A0A2K2DGZ2_BRADI</name>
<sequence length="118" mass="13220">MVVGRSHPAWRGVTTSTEFYSQVHFKIGDQIQRGPSTFFSFPLHKKQKYWAAKGVGGETEMPDVPTEIAAAAGRWARPGAVIQQRGSSTRRRRGGKRCWMKPPQEAVKGKPVQKIEKN</sequence>
<evidence type="ECO:0000313" key="3">
    <source>
        <dbReference type="EnsemblPlants" id="PNT73555"/>
    </source>
</evidence>
<dbReference type="Gramene" id="PNT73555">
    <property type="protein sequence ID" value="PNT73555"/>
    <property type="gene ID" value="BRADI_2g60245v3"/>
</dbReference>
<organism evidence="2">
    <name type="scientific">Brachypodium distachyon</name>
    <name type="common">Purple false brome</name>
    <name type="synonym">Trachynia distachya</name>
    <dbReference type="NCBI Taxonomy" id="15368"/>
    <lineage>
        <taxon>Eukaryota</taxon>
        <taxon>Viridiplantae</taxon>
        <taxon>Streptophyta</taxon>
        <taxon>Embryophyta</taxon>
        <taxon>Tracheophyta</taxon>
        <taxon>Spermatophyta</taxon>
        <taxon>Magnoliopsida</taxon>
        <taxon>Liliopsida</taxon>
        <taxon>Poales</taxon>
        <taxon>Poaceae</taxon>
        <taxon>BOP clade</taxon>
        <taxon>Pooideae</taxon>
        <taxon>Stipodae</taxon>
        <taxon>Brachypodieae</taxon>
        <taxon>Brachypodium</taxon>
    </lineage>
</organism>
<protein>
    <submittedName>
        <fullName evidence="2 3">Uncharacterized protein</fullName>
    </submittedName>
</protein>
<reference evidence="2" key="2">
    <citation type="submission" date="2017-06" db="EMBL/GenBank/DDBJ databases">
        <title>WGS assembly of Brachypodium distachyon.</title>
        <authorList>
            <consortium name="The International Brachypodium Initiative"/>
            <person name="Lucas S."/>
            <person name="Harmon-Smith M."/>
            <person name="Lail K."/>
            <person name="Tice H."/>
            <person name="Grimwood J."/>
            <person name="Bruce D."/>
            <person name="Barry K."/>
            <person name="Shu S."/>
            <person name="Lindquist E."/>
            <person name="Wang M."/>
            <person name="Pitluck S."/>
            <person name="Vogel J.P."/>
            <person name="Garvin D.F."/>
            <person name="Mockler T.C."/>
            <person name="Schmutz J."/>
            <person name="Rokhsar D."/>
            <person name="Bevan M.W."/>
        </authorList>
    </citation>
    <scope>NUCLEOTIDE SEQUENCE</scope>
    <source>
        <strain evidence="2">Bd21</strain>
    </source>
</reference>
<gene>
    <name evidence="2" type="ORF">BRADI_2g60245v3</name>
</gene>
<reference evidence="3" key="3">
    <citation type="submission" date="2018-08" db="UniProtKB">
        <authorList>
            <consortium name="EnsemblPlants"/>
        </authorList>
    </citation>
    <scope>IDENTIFICATION</scope>
    <source>
        <strain evidence="3">cv. Bd21</strain>
    </source>
</reference>